<keyword evidence="2" id="KW-1185">Reference proteome</keyword>
<dbReference type="EMBL" id="JAWDJW010004932">
    <property type="protein sequence ID" value="KAK3070691.1"/>
    <property type="molecule type" value="Genomic_DNA"/>
</dbReference>
<dbReference type="Proteomes" id="UP001186974">
    <property type="component" value="Unassembled WGS sequence"/>
</dbReference>
<accession>A0ACC3DGE1</accession>
<evidence type="ECO:0000313" key="1">
    <source>
        <dbReference type="EMBL" id="KAK3070691.1"/>
    </source>
</evidence>
<reference evidence="1" key="1">
    <citation type="submission" date="2024-09" db="EMBL/GenBank/DDBJ databases">
        <title>Black Yeasts Isolated from many extreme environments.</title>
        <authorList>
            <person name="Coleine C."/>
            <person name="Stajich J.E."/>
            <person name="Selbmann L."/>
        </authorList>
    </citation>
    <scope>NUCLEOTIDE SEQUENCE</scope>
    <source>
        <strain evidence="1">CCFEE 5737</strain>
    </source>
</reference>
<name>A0ACC3DGE1_9PEZI</name>
<protein>
    <submittedName>
        <fullName evidence="1">Uncharacterized protein</fullName>
    </submittedName>
</protein>
<comment type="caution">
    <text evidence="1">The sequence shown here is derived from an EMBL/GenBank/DDBJ whole genome shotgun (WGS) entry which is preliminary data.</text>
</comment>
<gene>
    <name evidence="1" type="ORF">LTS18_015037</name>
</gene>
<feature type="non-terminal residue" evidence="1">
    <location>
        <position position="1"/>
    </location>
</feature>
<proteinExistence type="predicted"/>
<sequence>HDQDDPRAPRKSQTTLLTLSLLDFALIRERMLIQSTLPALVGVVRLTSARDITFPPSSGYVPSHHYQQSPLAGNGDEAMLLGGKEPGLLMPSGAFAGLTTFANLPYVNCLAEGEVERYDVAFLGAPFDTVSEILC</sequence>
<organism evidence="1 2">
    <name type="scientific">Coniosporium uncinatum</name>
    <dbReference type="NCBI Taxonomy" id="93489"/>
    <lineage>
        <taxon>Eukaryota</taxon>
        <taxon>Fungi</taxon>
        <taxon>Dikarya</taxon>
        <taxon>Ascomycota</taxon>
        <taxon>Pezizomycotina</taxon>
        <taxon>Dothideomycetes</taxon>
        <taxon>Dothideomycetes incertae sedis</taxon>
        <taxon>Coniosporium</taxon>
    </lineage>
</organism>
<evidence type="ECO:0000313" key="2">
    <source>
        <dbReference type="Proteomes" id="UP001186974"/>
    </source>
</evidence>